<dbReference type="Proteomes" id="UP001239111">
    <property type="component" value="Chromosome 4"/>
</dbReference>
<keyword evidence="2" id="KW-1185">Reference proteome</keyword>
<comment type="caution">
    <text evidence="1">The sequence shown here is derived from an EMBL/GenBank/DDBJ whole genome shotgun (WGS) entry which is preliminary data.</text>
</comment>
<evidence type="ECO:0000313" key="2">
    <source>
        <dbReference type="Proteomes" id="UP001239111"/>
    </source>
</evidence>
<gene>
    <name evidence="1" type="ORF">QAD02_006331</name>
</gene>
<accession>A0ACC2N2X3</accession>
<evidence type="ECO:0000313" key="1">
    <source>
        <dbReference type="EMBL" id="KAJ8664669.1"/>
    </source>
</evidence>
<reference evidence="1" key="1">
    <citation type="submission" date="2023-04" db="EMBL/GenBank/DDBJ databases">
        <title>A chromosome-level genome assembly of the parasitoid wasp Eretmocerus hayati.</title>
        <authorList>
            <person name="Zhong Y."/>
            <person name="Liu S."/>
            <person name="Liu Y."/>
        </authorList>
    </citation>
    <scope>NUCLEOTIDE SEQUENCE</scope>
    <source>
        <strain evidence="1">ZJU_SS_LIU_2023</strain>
    </source>
</reference>
<name>A0ACC2N2X3_9HYME</name>
<dbReference type="EMBL" id="CM056744">
    <property type="protein sequence ID" value="KAJ8664669.1"/>
    <property type="molecule type" value="Genomic_DNA"/>
</dbReference>
<protein>
    <submittedName>
        <fullName evidence="1">Uncharacterized protein</fullName>
    </submittedName>
</protein>
<proteinExistence type="predicted"/>
<organism evidence="1 2">
    <name type="scientific">Eretmocerus hayati</name>
    <dbReference type="NCBI Taxonomy" id="131215"/>
    <lineage>
        <taxon>Eukaryota</taxon>
        <taxon>Metazoa</taxon>
        <taxon>Ecdysozoa</taxon>
        <taxon>Arthropoda</taxon>
        <taxon>Hexapoda</taxon>
        <taxon>Insecta</taxon>
        <taxon>Pterygota</taxon>
        <taxon>Neoptera</taxon>
        <taxon>Endopterygota</taxon>
        <taxon>Hymenoptera</taxon>
        <taxon>Apocrita</taxon>
        <taxon>Proctotrupomorpha</taxon>
        <taxon>Chalcidoidea</taxon>
        <taxon>Aphelinidae</taxon>
        <taxon>Aphelininae</taxon>
        <taxon>Eretmocerus</taxon>
    </lineage>
</organism>
<sequence>MKVLFIFSIIVSLTGVNRVCGGDHNAKVPHVLEEFLKQVEILKTELQDVLSKREHVDSVFASGLSGNISSKLDQHPVIVGLKSTLEGSESGPKNEECRKMFDSLLKKIIIDLDDTVIAKAEENLSVIDDSLALIKKDLSAIEKKIQNELSSPGIQAAICQDDNNYCHLLDEIADELDVNMSILDNLKQALPSMVKVSLYYIDNEEVTDKIKRRIAVHVKRCLGQ</sequence>